<dbReference type="EC" id="2.1.1.-" evidence="4"/>
<dbReference type="EMBL" id="DF967972">
    <property type="protein sequence ID" value="GAP12990.1"/>
    <property type="molecule type" value="Genomic_DNA"/>
</dbReference>
<evidence type="ECO:0000256" key="1">
    <source>
        <dbReference type="ARBA" id="ARBA00008138"/>
    </source>
</evidence>
<dbReference type="NCBIfam" id="TIGR00027">
    <property type="entry name" value="mthyl_TIGR00027"/>
    <property type="match status" value="1"/>
</dbReference>
<comment type="similarity">
    <text evidence="1 4">Belongs to the UPF0677 family.</text>
</comment>
<evidence type="ECO:0000256" key="2">
    <source>
        <dbReference type="ARBA" id="ARBA00022603"/>
    </source>
</evidence>
<dbReference type="Pfam" id="PF04072">
    <property type="entry name" value="LCM"/>
    <property type="match status" value="1"/>
</dbReference>
<dbReference type="RefSeq" id="WP_075072363.1">
    <property type="nucleotide sequence ID" value="NZ_DF967972.1"/>
</dbReference>
<keyword evidence="2 4" id="KW-0489">Methyltransferase</keyword>
<dbReference type="AlphaFoldDB" id="A0A0S7B7F3"/>
<name>A0A0S7B7F3_9CHLR</name>
<dbReference type="GO" id="GO:0032259">
    <property type="term" value="P:methylation"/>
    <property type="evidence" value="ECO:0007669"/>
    <property type="project" value="UniProtKB-KW"/>
</dbReference>
<organism evidence="5">
    <name type="scientific">Longilinea arvoryzae</name>
    <dbReference type="NCBI Taxonomy" id="360412"/>
    <lineage>
        <taxon>Bacteria</taxon>
        <taxon>Bacillati</taxon>
        <taxon>Chloroflexota</taxon>
        <taxon>Anaerolineae</taxon>
        <taxon>Anaerolineales</taxon>
        <taxon>Anaerolineaceae</taxon>
        <taxon>Longilinea</taxon>
    </lineage>
</organism>
<dbReference type="STRING" id="360412.LARV_00731"/>
<evidence type="ECO:0000256" key="4">
    <source>
        <dbReference type="RuleBase" id="RU362030"/>
    </source>
</evidence>
<proteinExistence type="inferred from homology"/>
<reference evidence="5" key="1">
    <citation type="submission" date="2015-07" db="EMBL/GenBank/DDBJ databases">
        <title>Draft Genome Sequences of Anaerolinea thermolimosa IMO-1, Bellilinea caldifistulae GOMI-1, Leptolinea tardivitalis YMTK-2, Levilinea saccharolytica KIBI-1,Longilinea arvoryzae KOME-1, Previously Described as Members of the Anaerolineaceae (Chloroflexi).</title>
        <authorList>
            <person name="Sekiguchi Y."/>
            <person name="Ohashi A."/>
            <person name="Matsuura N."/>
            <person name="Tourlousse M.D."/>
        </authorList>
    </citation>
    <scope>NUCLEOTIDE SEQUENCE [LARGE SCALE GENOMIC DNA]</scope>
    <source>
        <strain evidence="5">KOME-1</strain>
    </source>
</reference>
<dbReference type="InterPro" id="IPR029063">
    <property type="entry name" value="SAM-dependent_MTases_sf"/>
</dbReference>
<dbReference type="SUPFAM" id="SSF53335">
    <property type="entry name" value="S-adenosyl-L-methionine-dependent methyltransferases"/>
    <property type="match status" value="1"/>
</dbReference>
<comment type="function">
    <text evidence="4">Exhibits S-adenosyl-L-methionine-dependent methyltransferase activity.</text>
</comment>
<gene>
    <name evidence="5" type="ORF">LARV_00731</name>
</gene>
<dbReference type="GO" id="GO:0008168">
    <property type="term" value="F:methyltransferase activity"/>
    <property type="evidence" value="ECO:0007669"/>
    <property type="project" value="UniProtKB-UniRule"/>
</dbReference>
<evidence type="ECO:0000313" key="5">
    <source>
        <dbReference type="EMBL" id="GAP12990.1"/>
    </source>
</evidence>
<evidence type="ECO:0000313" key="6">
    <source>
        <dbReference type="Proteomes" id="UP000055060"/>
    </source>
</evidence>
<dbReference type="InterPro" id="IPR007213">
    <property type="entry name" value="Ppm1/Ppm2/Tcmp"/>
</dbReference>
<accession>A0A0S7B7F3</accession>
<dbReference type="Proteomes" id="UP000055060">
    <property type="component" value="Unassembled WGS sequence"/>
</dbReference>
<keyword evidence="4" id="KW-0949">S-adenosyl-L-methionine</keyword>
<dbReference type="PANTHER" id="PTHR43619:SF2">
    <property type="entry name" value="S-ADENOSYL-L-METHIONINE-DEPENDENT METHYLTRANSFERASES SUPERFAMILY PROTEIN"/>
    <property type="match status" value="1"/>
</dbReference>
<dbReference type="InterPro" id="IPR011610">
    <property type="entry name" value="SAM_mthyl_Trfase_ML2640-like"/>
</dbReference>
<protein>
    <recommendedName>
        <fullName evidence="4">S-adenosyl-L-methionine-dependent methyltransferase</fullName>
        <ecNumber evidence="4">2.1.1.-</ecNumber>
    </recommendedName>
</protein>
<dbReference type="Gene3D" id="3.40.50.150">
    <property type="entry name" value="Vaccinia Virus protein VP39"/>
    <property type="match status" value="1"/>
</dbReference>
<keyword evidence="3 5" id="KW-0808">Transferase</keyword>
<keyword evidence="6" id="KW-1185">Reference proteome</keyword>
<dbReference type="PANTHER" id="PTHR43619">
    <property type="entry name" value="S-ADENOSYL-L-METHIONINE-DEPENDENT METHYLTRANSFERASE YKTD-RELATED"/>
    <property type="match status" value="1"/>
</dbReference>
<dbReference type="OrthoDB" id="147276at2"/>
<evidence type="ECO:0000256" key="3">
    <source>
        <dbReference type="ARBA" id="ARBA00022679"/>
    </source>
</evidence>
<sequence length="277" mass="30729">MPENTKPQLSLGLTARWTAAARAQESTRPDALFHDPWAEALAGPEGAEWLQSRGGSVTPMVIRTRYFDDFMQRVVREEGIRQVVIVAAGLDTRAYRLEWPLGTSIYELDQPVVLHYKQQALHTAGAKPAHQRKAIGVDLSKPWQAPLQTMGFYSERPTLWLLEGLLFYLPDEAITHLLTDINKLSAPGSWLGFDCVNHATLTSPITHAWIEMQAAQGAPWLGGLDDPEGFLAGLGWTASMTQPGAPDAHYGRWTLPVIPVKMPDMPHNWYVTAKKTG</sequence>